<dbReference type="Gene3D" id="3.40.50.2000">
    <property type="entry name" value="Glycogen Phosphorylase B"/>
    <property type="match status" value="1"/>
</dbReference>
<accession>A0AAW4WSJ4</accession>
<dbReference type="Proteomes" id="UP001197847">
    <property type="component" value="Unassembled WGS sequence"/>
</dbReference>
<reference evidence="2" key="1">
    <citation type="submission" date="2021-10" db="EMBL/GenBank/DDBJ databases">
        <title>Collection of gut derived symbiotic bacterial strains cultured from healthy donors.</title>
        <authorList>
            <person name="Lin H."/>
            <person name="Littmann E."/>
            <person name="Claire K."/>
            <person name="Pamer E."/>
        </authorList>
    </citation>
    <scope>NUCLEOTIDE SEQUENCE</scope>
    <source>
        <strain evidence="2">MSK.22.92</strain>
    </source>
</reference>
<dbReference type="EMBL" id="JAJFBX010000028">
    <property type="protein sequence ID" value="MCC2748232.1"/>
    <property type="molecule type" value="Genomic_DNA"/>
</dbReference>
<sequence length="306" mass="35368">MSWGYDCPFNVRDIEKTLGNPCNYVFCFDRIQAQAYRNQGFDTVYHLPLGINAKRYENIRLSSEQRSKYGSQVSFIGSLYEGQYPAITEISTDYAKGYMDAVINSQLQLYGAYILNDVIDKRFVEAMNKHFKELQPDTKFQLDKAALVHVLDQETSRRERLLLLNLLGSRFDTKLYSRQDYSVLRGVQCMGPVDYYREMPYVFAASDINLNISVKGIQSGVPQRAFDILASGGFLLSNYQQELVELFSYGEEMVVYESLEDAVEKCNFYLSNQELRGKIARKGRERVLTEHNMVDKIRYMMDVAEV</sequence>
<protein>
    <submittedName>
        <fullName evidence="2">DUF3880 domain-containing protein</fullName>
    </submittedName>
</protein>
<evidence type="ECO:0000313" key="3">
    <source>
        <dbReference type="Proteomes" id="UP001197847"/>
    </source>
</evidence>
<feature type="domain" description="Spore protein YkvP/CgeB glycosyl transferase-like" evidence="1">
    <location>
        <begin position="164"/>
        <end position="302"/>
    </location>
</feature>
<evidence type="ECO:0000259" key="1">
    <source>
        <dbReference type="Pfam" id="PF13524"/>
    </source>
</evidence>
<proteinExistence type="predicted"/>
<dbReference type="InterPro" id="IPR055259">
    <property type="entry name" value="YkvP/CgeB_Glyco_trans-like"/>
</dbReference>
<comment type="caution">
    <text evidence="2">The sequence shown here is derived from an EMBL/GenBank/DDBJ whole genome shotgun (WGS) entry which is preliminary data.</text>
</comment>
<dbReference type="Pfam" id="PF13524">
    <property type="entry name" value="Glyco_trans_1_2"/>
    <property type="match status" value="1"/>
</dbReference>
<dbReference type="RefSeq" id="WP_306776413.1">
    <property type="nucleotide sequence ID" value="NZ_DAWECS010000112.1"/>
</dbReference>
<gene>
    <name evidence="2" type="ORF">LK487_14580</name>
</gene>
<evidence type="ECO:0000313" key="2">
    <source>
        <dbReference type="EMBL" id="MCC2748232.1"/>
    </source>
</evidence>
<dbReference type="AlphaFoldDB" id="A0AAW4WSJ4"/>
<name>A0AAW4WSJ4_9FIRM</name>
<organism evidence="2 3">
    <name type="scientific">Agathobacter rectalis</name>
    <dbReference type="NCBI Taxonomy" id="39491"/>
    <lineage>
        <taxon>Bacteria</taxon>
        <taxon>Bacillati</taxon>
        <taxon>Bacillota</taxon>
        <taxon>Clostridia</taxon>
        <taxon>Lachnospirales</taxon>
        <taxon>Lachnospiraceae</taxon>
        <taxon>Agathobacter</taxon>
    </lineage>
</organism>